<feature type="transmembrane region" description="Helical" evidence="2">
    <location>
        <begin position="169"/>
        <end position="187"/>
    </location>
</feature>
<proteinExistence type="predicted"/>
<keyword evidence="2" id="KW-0812">Transmembrane</keyword>
<organism evidence="3 4">
    <name type="scientific">Colletotrichum trifolii</name>
    <dbReference type="NCBI Taxonomy" id="5466"/>
    <lineage>
        <taxon>Eukaryota</taxon>
        <taxon>Fungi</taxon>
        <taxon>Dikarya</taxon>
        <taxon>Ascomycota</taxon>
        <taxon>Pezizomycotina</taxon>
        <taxon>Sordariomycetes</taxon>
        <taxon>Hypocreomycetidae</taxon>
        <taxon>Glomerellales</taxon>
        <taxon>Glomerellaceae</taxon>
        <taxon>Colletotrichum</taxon>
        <taxon>Colletotrichum orbiculare species complex</taxon>
    </lineage>
</organism>
<keyword evidence="2" id="KW-1133">Transmembrane helix</keyword>
<evidence type="ECO:0000313" key="4">
    <source>
        <dbReference type="Proteomes" id="UP000295703"/>
    </source>
</evidence>
<evidence type="ECO:0008006" key="5">
    <source>
        <dbReference type="Google" id="ProtNLM"/>
    </source>
</evidence>
<reference evidence="3 4" key="1">
    <citation type="submission" date="2018-12" db="EMBL/GenBank/DDBJ databases">
        <title>Genome sequence and assembly of Colletotrichum trifolii.</title>
        <authorList>
            <person name="Gan P."/>
            <person name="Shirasu K."/>
        </authorList>
    </citation>
    <scope>NUCLEOTIDE SEQUENCE [LARGE SCALE GENOMIC DNA]</scope>
    <source>
        <strain evidence="3 4">543-2</strain>
    </source>
</reference>
<dbReference type="EMBL" id="RYZW01000045">
    <property type="protein sequence ID" value="TDZ58417.1"/>
    <property type="molecule type" value="Genomic_DNA"/>
</dbReference>
<protein>
    <recommendedName>
        <fullName evidence="5">Heparan-alpha-glucosaminide N-acetyltransferase catalytic domain-containing protein</fullName>
    </recommendedName>
</protein>
<evidence type="ECO:0000313" key="3">
    <source>
        <dbReference type="EMBL" id="TDZ58417.1"/>
    </source>
</evidence>
<name>A0A4R8RJ87_COLTR</name>
<evidence type="ECO:0000256" key="2">
    <source>
        <dbReference type="SAM" id="Phobius"/>
    </source>
</evidence>
<feature type="region of interest" description="Disordered" evidence="1">
    <location>
        <begin position="1"/>
        <end position="74"/>
    </location>
</feature>
<dbReference type="STRING" id="5466.A0A4R8RJ87"/>
<evidence type="ECO:0000256" key="1">
    <source>
        <dbReference type="SAM" id="MobiDB-lite"/>
    </source>
</evidence>
<keyword evidence="2" id="KW-0472">Membrane</keyword>
<feature type="transmembrane region" description="Helical" evidence="2">
    <location>
        <begin position="333"/>
        <end position="350"/>
    </location>
</feature>
<dbReference type="PANTHER" id="PTHR40407:SF1">
    <property type="entry name" value="HEPARAN-ALPHA-GLUCOSAMINIDE N-ACETYLTRANSFERASE CATALYTIC DOMAIN-CONTAINING PROTEIN"/>
    <property type="match status" value="1"/>
</dbReference>
<accession>A0A4R8RJ87</accession>
<feature type="transmembrane region" description="Helical" evidence="2">
    <location>
        <begin position="503"/>
        <end position="521"/>
    </location>
</feature>
<gene>
    <name evidence="3" type="ORF">CTRI78_v005423</name>
</gene>
<feature type="transmembrane region" description="Helical" evidence="2">
    <location>
        <begin position="262"/>
        <end position="281"/>
    </location>
</feature>
<dbReference type="Proteomes" id="UP000295703">
    <property type="component" value="Unassembled WGS sequence"/>
</dbReference>
<feature type="transmembrane region" description="Helical" evidence="2">
    <location>
        <begin position="422"/>
        <end position="442"/>
    </location>
</feature>
<dbReference type="AlphaFoldDB" id="A0A4R8RJ87"/>
<feature type="transmembrane region" description="Helical" evidence="2">
    <location>
        <begin position="122"/>
        <end position="148"/>
    </location>
</feature>
<feature type="compositionally biased region" description="Low complexity" evidence="1">
    <location>
        <begin position="43"/>
        <end position="74"/>
    </location>
</feature>
<sequence length="540" mass="59150">MASPDANDVVAEQPAPQETAFTIQQPPIDEEAITPPAKINGHAHNTAANAAASSSSSSSSLKHPSPTSSSSSPRALAPDLLRGLLMLLMALDHNVIGLNAWPHSTGTNGTEADSAVVEGWNWWLGYAIRTLSHLCAPGFTFLLGMGVVYFGRSRAAKLGWSAARMARHFVVRGLVLTLVSVAMGLATMPGKLWFLNVVLVQLGVDYVLVGFLWLGISSSEPLLATHVDRHIDQQDGERRPLLAHSDHHTPSSTRPSHKASRLSFHIHNILLLVLSLVTIFWNHWLSPTHGTCPPPSSSTTTTITTAASPASDFWRFWFHQVLNEHVMSAFPPLAWLSFAILGLLYARILLARPSCPSTTQICGNLAAGTLFAALFVLTRVLRLGNLSEDCLRTPDQAAHPHTNPYLASPASFFYVVKYPPDFAFFCYTLAATFYLLALFAAVPATFANKRLRVLLAFGTSALFFYVAHMVLLMTLAGVLLRAYGRDTGVPAPVGRPAEGVDNMWLWWGNWLVVVAVMYPLCRWYGRFKLTRGPDSVWRFF</sequence>
<feature type="transmembrane region" description="Helical" evidence="2">
    <location>
        <begin position="454"/>
        <end position="483"/>
    </location>
</feature>
<dbReference type="PANTHER" id="PTHR40407">
    <property type="entry name" value="MEMBRANE PROTEIN-LIKE PROTEIN"/>
    <property type="match status" value="1"/>
</dbReference>
<feature type="transmembrane region" description="Helical" evidence="2">
    <location>
        <begin position="362"/>
        <end position="381"/>
    </location>
</feature>
<comment type="caution">
    <text evidence="3">The sequence shown here is derived from an EMBL/GenBank/DDBJ whole genome shotgun (WGS) entry which is preliminary data.</text>
</comment>
<keyword evidence="4" id="KW-1185">Reference proteome</keyword>
<feature type="transmembrane region" description="Helical" evidence="2">
    <location>
        <begin position="193"/>
        <end position="216"/>
    </location>
</feature>